<dbReference type="OrthoDB" id="196547at2759"/>
<protein>
    <recommendedName>
        <fullName evidence="2">RGS domain-containing protein</fullName>
    </recommendedName>
</protein>
<dbReference type="Pfam" id="PF00615">
    <property type="entry name" value="RGS"/>
    <property type="match status" value="1"/>
</dbReference>
<evidence type="ECO:0000313" key="4">
    <source>
        <dbReference type="Proteomes" id="UP000650833"/>
    </source>
</evidence>
<feature type="region of interest" description="Disordered" evidence="1">
    <location>
        <begin position="1"/>
        <end position="48"/>
    </location>
</feature>
<dbReference type="SUPFAM" id="SSF48097">
    <property type="entry name" value="Regulator of G-protein signaling, RGS"/>
    <property type="match status" value="1"/>
</dbReference>
<dbReference type="CDD" id="cd07440">
    <property type="entry name" value="RGS"/>
    <property type="match status" value="1"/>
</dbReference>
<organism evidence="3 4">
    <name type="scientific">Mucor plumbeus</name>
    <dbReference type="NCBI Taxonomy" id="97098"/>
    <lineage>
        <taxon>Eukaryota</taxon>
        <taxon>Fungi</taxon>
        <taxon>Fungi incertae sedis</taxon>
        <taxon>Mucoromycota</taxon>
        <taxon>Mucoromycotina</taxon>
        <taxon>Mucoromycetes</taxon>
        <taxon>Mucorales</taxon>
        <taxon>Mucorineae</taxon>
        <taxon>Mucoraceae</taxon>
        <taxon>Mucor</taxon>
    </lineage>
</organism>
<dbReference type="InterPro" id="IPR016137">
    <property type="entry name" value="RGS"/>
</dbReference>
<evidence type="ECO:0000256" key="1">
    <source>
        <dbReference type="SAM" id="MobiDB-lite"/>
    </source>
</evidence>
<dbReference type="Proteomes" id="UP000650833">
    <property type="component" value="Unassembled WGS sequence"/>
</dbReference>
<dbReference type="PRINTS" id="PR01301">
    <property type="entry name" value="RGSPROTEIN"/>
</dbReference>
<dbReference type="PANTHER" id="PTHR10845:SF259">
    <property type="entry name" value="RGS DOMAIN-CONTAINING PROTEIN-RELATED"/>
    <property type="match status" value="1"/>
</dbReference>
<dbReference type="InterPro" id="IPR036305">
    <property type="entry name" value="RGS_sf"/>
</dbReference>
<keyword evidence="4" id="KW-1185">Reference proteome</keyword>
<dbReference type="SMART" id="SM00315">
    <property type="entry name" value="RGS"/>
    <property type="match status" value="1"/>
</dbReference>
<sequence length="352" mass="40257">MSKKRRTSNTSQGSGGSPNGFNETYLSTRTRKSISKSRRSSAVEEKPPSRRTSIAAAISLLSLPSFNEQLNAAQTVNALDVHAIYKVKVNKSYRKLEYFFGEPTPVDVCISEINKEGLKAMLESKVPLCYFLYYLLGEFSSENLFFFLEVEQFENCKKKSSKKYKQMARRIYDAYIVNNCYLEINLDDRVKRNITNQMSSENDEIGPCIFTEAKTSVYIMLEASFIRFLHTSVYQDMIKNCGQLSMHFDESVRNIALNYLTQYLRHQHDVVLMYSEDYSPLGDSLTDMNTKHYELTKTALKGFIKDLFGLDYFSSSSSSSPTSNFSCSSKKLTHPSFAIKKIHKKKNLAPRS</sequence>
<accession>A0A8H7VIG3</accession>
<dbReference type="Gene3D" id="1.10.167.10">
    <property type="entry name" value="Regulator of G-protein Signalling 4, domain 2"/>
    <property type="match status" value="1"/>
</dbReference>
<dbReference type="InterPro" id="IPR044926">
    <property type="entry name" value="RGS_subdomain_2"/>
</dbReference>
<reference evidence="3" key="1">
    <citation type="submission" date="2020-12" db="EMBL/GenBank/DDBJ databases">
        <title>Metabolic potential, ecology and presence of endohyphal bacteria is reflected in genomic diversity of Mucoromycotina.</title>
        <authorList>
            <person name="Muszewska A."/>
            <person name="Okrasinska A."/>
            <person name="Steczkiewicz K."/>
            <person name="Drgas O."/>
            <person name="Orlowska M."/>
            <person name="Perlinska-Lenart U."/>
            <person name="Aleksandrzak-Piekarczyk T."/>
            <person name="Szatraj K."/>
            <person name="Zielenkiewicz U."/>
            <person name="Pilsyk S."/>
            <person name="Malc E."/>
            <person name="Mieczkowski P."/>
            <person name="Kruszewska J.S."/>
            <person name="Biernat P."/>
            <person name="Pawlowska J."/>
        </authorList>
    </citation>
    <scope>NUCLEOTIDE SEQUENCE</scope>
    <source>
        <strain evidence="3">CBS 226.32</strain>
    </source>
</reference>
<evidence type="ECO:0000313" key="3">
    <source>
        <dbReference type="EMBL" id="KAG2215739.1"/>
    </source>
</evidence>
<proteinExistence type="predicted"/>
<dbReference type="PANTHER" id="PTHR10845">
    <property type="entry name" value="REGULATOR OF G PROTEIN SIGNALING"/>
    <property type="match status" value="1"/>
</dbReference>
<feature type="compositionally biased region" description="Basic residues" evidence="1">
    <location>
        <begin position="29"/>
        <end position="39"/>
    </location>
</feature>
<dbReference type="AlphaFoldDB" id="A0A8H7VIG3"/>
<gene>
    <name evidence="3" type="ORF">INT46_003951</name>
</gene>
<dbReference type="EMBL" id="JAEPRC010000004">
    <property type="protein sequence ID" value="KAG2215739.1"/>
    <property type="molecule type" value="Genomic_DNA"/>
</dbReference>
<evidence type="ECO:0000259" key="2">
    <source>
        <dbReference type="PROSITE" id="PS50132"/>
    </source>
</evidence>
<feature type="domain" description="RGS" evidence="2">
    <location>
        <begin position="117"/>
        <end position="238"/>
    </location>
</feature>
<name>A0A8H7VIG3_9FUNG</name>
<comment type="caution">
    <text evidence="3">The sequence shown here is derived from an EMBL/GenBank/DDBJ whole genome shotgun (WGS) entry which is preliminary data.</text>
</comment>
<dbReference type="PROSITE" id="PS50132">
    <property type="entry name" value="RGS"/>
    <property type="match status" value="1"/>
</dbReference>